<dbReference type="Bgee" id="ENSOCUG00000010976">
    <property type="expression patterns" value="Expressed in brain and 7 other cell types or tissues"/>
</dbReference>
<dbReference type="InterPro" id="IPR038776">
    <property type="entry name" value="C2orf80"/>
</dbReference>
<proteinExistence type="predicted"/>
<reference evidence="1" key="3">
    <citation type="submission" date="2025-09" db="UniProtKB">
        <authorList>
            <consortium name="Ensembl"/>
        </authorList>
    </citation>
    <scope>IDENTIFICATION</scope>
    <source>
        <strain evidence="1">Thorbecke</strain>
    </source>
</reference>
<protein>
    <submittedName>
        <fullName evidence="1">Chromosome 2 open reading frame 80</fullName>
    </submittedName>
</protein>
<organism evidence="1 2">
    <name type="scientific">Oryctolagus cuniculus</name>
    <name type="common">Rabbit</name>
    <dbReference type="NCBI Taxonomy" id="9986"/>
    <lineage>
        <taxon>Eukaryota</taxon>
        <taxon>Metazoa</taxon>
        <taxon>Chordata</taxon>
        <taxon>Craniata</taxon>
        <taxon>Vertebrata</taxon>
        <taxon>Euteleostomi</taxon>
        <taxon>Mammalia</taxon>
        <taxon>Eutheria</taxon>
        <taxon>Euarchontoglires</taxon>
        <taxon>Glires</taxon>
        <taxon>Lagomorpha</taxon>
        <taxon>Leporidae</taxon>
        <taxon>Oryctolagus</taxon>
    </lineage>
</organism>
<sequence length="217" mass="24027">MTGIWSDSIPNSNSLRFAAVVSRLRKAGSSQRILGAAQAADTCSAEQAFHHGKEACKEGNKKAPAHYDLTISVALQWLDHSEDFCWLKEEEVKMPLNGRSRYPSRREREAMILSSYAGILMNSTPIEEVFRLYGADSSAHSGTTKVPRAPSLHLSLHPFAMLTAPKAAEYARKQSIKLRRATNRNATKCSTKEVNATEWKPPKILSDAQPKNKTISC</sequence>
<dbReference type="AlphaFoldDB" id="A0A5F9CEY7"/>
<accession>A0A5F9CEY7</accession>
<dbReference type="PANTHER" id="PTHR36296">
    <property type="entry name" value="GAMMA-CRYSTALLIN A"/>
    <property type="match status" value="1"/>
</dbReference>
<dbReference type="Pfam" id="PF17718">
    <property type="entry name" value="DUF5563"/>
    <property type="match status" value="1"/>
</dbReference>
<dbReference type="EMBL" id="AAGW02042386">
    <property type="status" value="NOT_ANNOTATED_CDS"/>
    <property type="molecule type" value="Genomic_DNA"/>
</dbReference>
<name>A0A5F9CEY7_RABIT</name>
<evidence type="ECO:0000313" key="2">
    <source>
        <dbReference type="Proteomes" id="UP000001811"/>
    </source>
</evidence>
<dbReference type="EMBL" id="AAGW02042387">
    <property type="status" value="NOT_ANNOTATED_CDS"/>
    <property type="molecule type" value="Genomic_DNA"/>
</dbReference>
<reference evidence="1" key="2">
    <citation type="submission" date="2025-08" db="UniProtKB">
        <authorList>
            <consortium name="Ensembl"/>
        </authorList>
    </citation>
    <scope>IDENTIFICATION</scope>
    <source>
        <strain evidence="1">Thorbecke</strain>
    </source>
</reference>
<reference evidence="1 2" key="1">
    <citation type="journal article" date="2011" name="Nature">
        <title>A high-resolution map of human evolutionary constraint using 29 mammals.</title>
        <authorList>
            <person name="Lindblad-Toh K."/>
            <person name="Garber M."/>
            <person name="Zuk O."/>
            <person name="Lin M.F."/>
            <person name="Parker B.J."/>
            <person name="Washietl S."/>
            <person name="Kheradpour P."/>
            <person name="Ernst J."/>
            <person name="Jordan G."/>
            <person name="Mauceli E."/>
            <person name="Ward L.D."/>
            <person name="Lowe C.B."/>
            <person name="Holloway A.K."/>
            <person name="Clamp M."/>
            <person name="Gnerre S."/>
            <person name="Alfoldi J."/>
            <person name="Beal K."/>
            <person name="Chang J."/>
            <person name="Clawson H."/>
            <person name="Cuff J."/>
            <person name="Di Palma F."/>
            <person name="Fitzgerald S."/>
            <person name="Flicek P."/>
            <person name="Guttman M."/>
            <person name="Hubisz M.J."/>
            <person name="Jaffe D.B."/>
            <person name="Jungreis I."/>
            <person name="Kent W.J."/>
            <person name="Kostka D."/>
            <person name="Lara M."/>
            <person name="Martins A.L."/>
            <person name="Massingham T."/>
            <person name="Moltke I."/>
            <person name="Raney B.J."/>
            <person name="Rasmussen M.D."/>
            <person name="Robinson J."/>
            <person name="Stark A."/>
            <person name="Vilella A.J."/>
            <person name="Wen J."/>
            <person name="Xie X."/>
            <person name="Zody M.C."/>
            <person name="Baldwin J."/>
            <person name="Bloom T."/>
            <person name="Chin C.W."/>
            <person name="Heiman D."/>
            <person name="Nicol R."/>
            <person name="Nusbaum C."/>
            <person name="Young S."/>
            <person name="Wilkinson J."/>
            <person name="Worley K.C."/>
            <person name="Kovar C.L."/>
            <person name="Muzny D.M."/>
            <person name="Gibbs R.A."/>
            <person name="Cree A."/>
            <person name="Dihn H.H."/>
            <person name="Fowler G."/>
            <person name="Jhangiani S."/>
            <person name="Joshi V."/>
            <person name="Lee S."/>
            <person name="Lewis L.R."/>
            <person name="Nazareth L.V."/>
            <person name="Okwuonu G."/>
            <person name="Santibanez J."/>
            <person name="Warren W.C."/>
            <person name="Mardis E.R."/>
            <person name="Weinstock G.M."/>
            <person name="Wilson R.K."/>
            <person name="Delehaunty K."/>
            <person name="Dooling D."/>
            <person name="Fronik C."/>
            <person name="Fulton L."/>
            <person name="Fulton B."/>
            <person name="Graves T."/>
            <person name="Minx P."/>
            <person name="Sodergren E."/>
            <person name="Birney E."/>
            <person name="Margulies E.H."/>
            <person name="Herrero J."/>
            <person name="Green E.D."/>
            <person name="Haussler D."/>
            <person name="Siepel A."/>
            <person name="Goldman N."/>
            <person name="Pollard K.S."/>
            <person name="Pedersen J.S."/>
            <person name="Lander E.S."/>
            <person name="Kellis M."/>
        </authorList>
    </citation>
    <scope>NUCLEOTIDE SEQUENCE [LARGE SCALE GENOMIC DNA]</scope>
    <source>
        <strain evidence="1 2">Thorbecke inbred</strain>
    </source>
</reference>
<dbReference type="Ensembl" id="ENSOCUT00000037273.1">
    <property type="protein sequence ID" value="ENSOCUP00000032187.1"/>
    <property type="gene ID" value="ENSOCUG00000010976.4"/>
</dbReference>
<dbReference type="PANTHER" id="PTHR36296:SF1">
    <property type="entry name" value="CHROMOSOME 2 OPEN READING FRAME 80"/>
    <property type="match status" value="1"/>
</dbReference>
<keyword evidence="2" id="KW-1185">Reference proteome</keyword>
<dbReference type="STRING" id="9986.ENSOCUP00000032187"/>
<dbReference type="InParanoid" id="A0A5F9CEY7"/>
<gene>
    <name evidence="1" type="primary">C2orf80</name>
</gene>
<evidence type="ECO:0000313" key="1">
    <source>
        <dbReference type="Ensembl" id="ENSOCUP00000032187.1"/>
    </source>
</evidence>
<dbReference type="Proteomes" id="UP000001811">
    <property type="component" value="Chromosome 7"/>
</dbReference>
<dbReference type="FunCoup" id="A0A5F9CEY7">
    <property type="interactions" value="1"/>
</dbReference>
<dbReference type="GeneTree" id="ENSGT00390000004840"/>